<dbReference type="GO" id="GO:0004519">
    <property type="term" value="F:endonuclease activity"/>
    <property type="evidence" value="ECO:0007669"/>
    <property type="project" value="InterPro"/>
</dbReference>
<dbReference type="PROSITE" id="PS00726">
    <property type="entry name" value="AP_NUCLEASE_F1_1"/>
    <property type="match status" value="1"/>
</dbReference>
<reference evidence="10 11" key="1">
    <citation type="submission" date="2019-09" db="EMBL/GenBank/DDBJ databases">
        <title>Actinomadura physcomitrii sp. nov., a novel actinomycete isolated from moss [Physcomitrium sphaericum (Ludw) Fuernr].</title>
        <authorList>
            <person name="Zhuang X."/>
            <person name="Liu C."/>
        </authorList>
    </citation>
    <scope>NUCLEOTIDE SEQUENCE [LARGE SCALE GENOMIC DNA]</scope>
    <source>
        <strain evidence="10 11">HMC1</strain>
    </source>
</reference>
<evidence type="ECO:0000256" key="6">
    <source>
        <dbReference type="PIRSR" id="PIRSR604808-2"/>
    </source>
</evidence>
<dbReference type="GO" id="GO:0003677">
    <property type="term" value="F:DNA binding"/>
    <property type="evidence" value="ECO:0007669"/>
    <property type="project" value="InterPro"/>
</dbReference>
<feature type="binding site" evidence="6">
    <location>
        <position position="34"/>
    </location>
    <ligand>
        <name>Mg(2+)</name>
        <dbReference type="ChEBI" id="CHEBI:18420"/>
        <label>1</label>
    </ligand>
</feature>
<feature type="binding site" evidence="6">
    <location>
        <position position="164"/>
    </location>
    <ligand>
        <name>Mg(2+)</name>
        <dbReference type="ChEBI" id="CHEBI:18420"/>
        <label>1</label>
    </ligand>
</feature>
<dbReference type="NCBIfam" id="TIGR00633">
    <property type="entry name" value="xth"/>
    <property type="match status" value="1"/>
</dbReference>
<dbReference type="GO" id="GO:0046872">
    <property type="term" value="F:metal ion binding"/>
    <property type="evidence" value="ECO:0007669"/>
    <property type="project" value="UniProtKB-KW"/>
</dbReference>
<keyword evidence="4 6" id="KW-0460">Magnesium</keyword>
<dbReference type="Gene3D" id="3.60.10.10">
    <property type="entry name" value="Endonuclease/exonuclease/phosphatase"/>
    <property type="match status" value="1"/>
</dbReference>
<name>A0A6H9Z6M6_9ACTN</name>
<dbReference type="InterPro" id="IPR020847">
    <property type="entry name" value="AP_endonuclease_F1_BS"/>
</dbReference>
<gene>
    <name evidence="10" type="primary">xth</name>
    <name evidence="10" type="ORF">F8566_05875</name>
</gene>
<dbReference type="InterPro" id="IPR036691">
    <property type="entry name" value="Endo/exonu/phosph_ase_sf"/>
</dbReference>
<dbReference type="PANTHER" id="PTHR43250">
    <property type="entry name" value="EXODEOXYRIBONUCLEASE III"/>
    <property type="match status" value="1"/>
</dbReference>
<feature type="compositionally biased region" description="Basic and acidic residues" evidence="8">
    <location>
        <begin position="254"/>
        <end position="263"/>
    </location>
</feature>
<evidence type="ECO:0000256" key="2">
    <source>
        <dbReference type="ARBA" id="ARBA00022723"/>
    </source>
</evidence>
<feature type="binding site" evidence="6">
    <location>
        <position position="166"/>
    </location>
    <ligand>
        <name>Mg(2+)</name>
        <dbReference type="ChEBI" id="CHEBI:18420"/>
        <label>1</label>
    </ligand>
</feature>
<feature type="binding site" evidence="6">
    <location>
        <position position="265"/>
    </location>
    <ligand>
        <name>Mg(2+)</name>
        <dbReference type="ChEBI" id="CHEBI:18420"/>
        <label>1</label>
    </ligand>
</feature>
<evidence type="ECO:0000259" key="9">
    <source>
        <dbReference type="Pfam" id="PF03372"/>
    </source>
</evidence>
<dbReference type="EMBL" id="WBMT01000002">
    <property type="protein sequence ID" value="KAB2351739.1"/>
    <property type="molecule type" value="Genomic_DNA"/>
</dbReference>
<feature type="domain" description="Endonuclease/exonuclease/phosphatase" evidence="9">
    <location>
        <begin position="4"/>
        <end position="265"/>
    </location>
</feature>
<dbReference type="CDD" id="cd09086">
    <property type="entry name" value="ExoIII-like_AP-endo"/>
    <property type="match status" value="1"/>
</dbReference>
<dbReference type="InterPro" id="IPR037493">
    <property type="entry name" value="ExoIII-like"/>
</dbReference>
<dbReference type="Proteomes" id="UP000468735">
    <property type="component" value="Unassembled WGS sequence"/>
</dbReference>
<feature type="region of interest" description="Disordered" evidence="8">
    <location>
        <begin position="254"/>
        <end position="273"/>
    </location>
</feature>
<dbReference type="PANTHER" id="PTHR43250:SF2">
    <property type="entry name" value="EXODEOXYRIBONUCLEASE III"/>
    <property type="match status" value="1"/>
</dbReference>
<feature type="binding site" evidence="6">
    <location>
        <position position="264"/>
    </location>
    <ligand>
        <name>Mg(2+)</name>
        <dbReference type="ChEBI" id="CHEBI:18420"/>
        <label>1</label>
    </ligand>
</feature>
<evidence type="ECO:0000256" key="1">
    <source>
        <dbReference type="ARBA" id="ARBA00007092"/>
    </source>
</evidence>
<dbReference type="EC" id="3.1.11.2" evidence="10"/>
<feature type="active site" description="Proton acceptor" evidence="5">
    <location>
        <position position="265"/>
    </location>
</feature>
<proteinExistence type="inferred from homology"/>
<dbReference type="InterPro" id="IPR004808">
    <property type="entry name" value="AP_endonuc_1"/>
</dbReference>
<protein>
    <submittedName>
        <fullName evidence="10">Exodeoxyribonuclease III</fullName>
        <ecNumber evidence="10">3.1.11.2</ecNumber>
    </submittedName>
</protein>
<dbReference type="GO" id="GO:0006281">
    <property type="term" value="P:DNA repair"/>
    <property type="evidence" value="ECO:0007669"/>
    <property type="project" value="InterPro"/>
</dbReference>
<comment type="similarity">
    <text evidence="1">Belongs to the DNA repair enzymes AP/ExoA family.</text>
</comment>
<accession>A0A6H9Z6M6</accession>
<comment type="cofactor">
    <cofactor evidence="6">
        <name>Mg(2+)</name>
        <dbReference type="ChEBI" id="CHEBI:18420"/>
    </cofactor>
    <cofactor evidence="6">
        <name>Mn(2+)</name>
        <dbReference type="ChEBI" id="CHEBI:29035"/>
    </cofactor>
    <text evidence="6">Probably binds two magnesium or manganese ions per subunit.</text>
</comment>
<dbReference type="Pfam" id="PF03372">
    <property type="entry name" value="Exo_endo_phos"/>
    <property type="match status" value="1"/>
</dbReference>
<evidence type="ECO:0000256" key="7">
    <source>
        <dbReference type="PIRSR" id="PIRSR604808-3"/>
    </source>
</evidence>
<dbReference type="SUPFAM" id="SSF56219">
    <property type="entry name" value="DNase I-like"/>
    <property type="match status" value="1"/>
</dbReference>
<dbReference type="InterPro" id="IPR005135">
    <property type="entry name" value="Endo/exonuclease/phosphatase"/>
</dbReference>
<evidence type="ECO:0000256" key="8">
    <source>
        <dbReference type="SAM" id="MobiDB-lite"/>
    </source>
</evidence>
<feature type="site" description="Transition state stabilizer" evidence="7">
    <location>
        <position position="166"/>
    </location>
</feature>
<evidence type="ECO:0000313" key="10">
    <source>
        <dbReference type="EMBL" id="KAB2351739.1"/>
    </source>
</evidence>
<evidence type="ECO:0000256" key="5">
    <source>
        <dbReference type="PIRSR" id="PIRSR604808-1"/>
    </source>
</evidence>
<feature type="active site" description="Proton donor/acceptor" evidence="5">
    <location>
        <position position="164"/>
    </location>
</feature>
<feature type="binding site" evidence="6">
    <location>
        <position position="7"/>
    </location>
    <ligand>
        <name>Mg(2+)</name>
        <dbReference type="ChEBI" id="CHEBI:18420"/>
        <label>1</label>
    </ligand>
</feature>
<evidence type="ECO:0000256" key="4">
    <source>
        <dbReference type="ARBA" id="ARBA00022842"/>
    </source>
</evidence>
<dbReference type="RefSeq" id="WP_151558779.1">
    <property type="nucleotide sequence ID" value="NZ_WBMT01000002.1"/>
</dbReference>
<dbReference type="OrthoDB" id="9803914at2"/>
<organism evidence="10 11">
    <name type="scientific">Actinomadura rudentiformis</name>
    <dbReference type="NCBI Taxonomy" id="359158"/>
    <lineage>
        <taxon>Bacteria</taxon>
        <taxon>Bacillati</taxon>
        <taxon>Actinomycetota</taxon>
        <taxon>Actinomycetes</taxon>
        <taxon>Streptosporangiales</taxon>
        <taxon>Thermomonosporaceae</taxon>
        <taxon>Actinomadura</taxon>
    </lineage>
</organism>
<dbReference type="NCBIfam" id="TIGR00195">
    <property type="entry name" value="exoDNase_III"/>
    <property type="match status" value="1"/>
</dbReference>
<dbReference type="PROSITE" id="PS51435">
    <property type="entry name" value="AP_NUCLEASE_F1_4"/>
    <property type="match status" value="1"/>
</dbReference>
<keyword evidence="11" id="KW-1185">Reference proteome</keyword>
<feature type="active site" evidence="5">
    <location>
        <position position="123"/>
    </location>
</feature>
<sequence length="273" mass="29683">MRLATWNVNSVKARLPRLLEWLAETKPDVLCLQETKCSAGDFPASEVAELGYETAAHGDGRWNGVAILSRVGLEDVTRGFPGEPGFVNPPEEPTLLDEELPPPAAEARALGATCDGIRVWSLYAPNGRTVGSPHYAYKLAWFAAFKAALTGELEKNRSLVATGDFNVAPTDADVWDPAVFAGSTHVTPAERQALADLLSLGLHDVVPTPMKGPHPFTYWDYRAGMFHKNMGMRIDLFYAGSPVAERVRSAYVDREARKGKGPSDHAPIVVDVD</sequence>
<evidence type="ECO:0000313" key="11">
    <source>
        <dbReference type="Proteomes" id="UP000468735"/>
    </source>
</evidence>
<feature type="site" description="Interaction with DNA substrate" evidence="7">
    <location>
        <position position="265"/>
    </location>
</feature>
<feature type="site" description="Important for catalytic activity" evidence="7">
    <location>
        <position position="235"/>
    </location>
</feature>
<dbReference type="AlphaFoldDB" id="A0A6H9Z6M6"/>
<comment type="caution">
    <text evidence="10">The sequence shown here is derived from an EMBL/GenBank/DDBJ whole genome shotgun (WGS) entry which is preliminary data.</text>
</comment>
<keyword evidence="2 6" id="KW-0479">Metal-binding</keyword>
<keyword evidence="6" id="KW-0464">Manganese</keyword>
<keyword evidence="3 10" id="KW-0378">Hydrolase</keyword>
<dbReference type="GO" id="GO:0008311">
    <property type="term" value="F:double-stranded DNA 3'-5' DNA exonuclease activity"/>
    <property type="evidence" value="ECO:0007669"/>
    <property type="project" value="UniProtKB-EC"/>
</dbReference>
<evidence type="ECO:0000256" key="3">
    <source>
        <dbReference type="ARBA" id="ARBA00022801"/>
    </source>
</evidence>